<dbReference type="Proteomes" id="UP001499993">
    <property type="component" value="Unassembled WGS sequence"/>
</dbReference>
<dbReference type="InterPro" id="IPR041698">
    <property type="entry name" value="Methyltransf_25"/>
</dbReference>
<dbReference type="EMBL" id="BAABIK010000006">
    <property type="protein sequence ID" value="GAA4935481.1"/>
    <property type="molecule type" value="Genomic_DNA"/>
</dbReference>
<evidence type="ECO:0000313" key="2">
    <source>
        <dbReference type="EMBL" id="GAA4935481.1"/>
    </source>
</evidence>
<evidence type="ECO:0000259" key="1">
    <source>
        <dbReference type="Pfam" id="PF13649"/>
    </source>
</evidence>
<reference evidence="3" key="1">
    <citation type="journal article" date="2019" name="Int. J. Syst. Evol. Microbiol.">
        <title>The Global Catalogue of Microorganisms (GCM) 10K type strain sequencing project: providing services to taxonomists for standard genome sequencing and annotation.</title>
        <authorList>
            <consortium name="The Broad Institute Genomics Platform"/>
            <consortium name="The Broad Institute Genome Sequencing Center for Infectious Disease"/>
            <person name="Wu L."/>
            <person name="Ma J."/>
        </authorList>
    </citation>
    <scope>NUCLEOTIDE SEQUENCE [LARGE SCALE GENOMIC DNA]</scope>
    <source>
        <strain evidence="3">JCM 18123</strain>
    </source>
</reference>
<protein>
    <recommendedName>
        <fullName evidence="1">Methyltransferase domain-containing protein</fullName>
    </recommendedName>
</protein>
<feature type="domain" description="Methyltransferase" evidence="1">
    <location>
        <begin position="49"/>
        <end position="146"/>
    </location>
</feature>
<organism evidence="2 3">
    <name type="scientific">Streptomonospora halophila</name>
    <dbReference type="NCBI Taxonomy" id="427369"/>
    <lineage>
        <taxon>Bacteria</taxon>
        <taxon>Bacillati</taxon>
        <taxon>Actinomycetota</taxon>
        <taxon>Actinomycetes</taxon>
        <taxon>Streptosporangiales</taxon>
        <taxon>Nocardiopsidaceae</taxon>
        <taxon>Streptomonospora</taxon>
    </lineage>
</organism>
<dbReference type="Pfam" id="PF13649">
    <property type="entry name" value="Methyltransf_25"/>
    <property type="match status" value="1"/>
</dbReference>
<gene>
    <name evidence="2" type="ORF">GCM10023224_15280</name>
</gene>
<dbReference type="Gene3D" id="3.40.50.150">
    <property type="entry name" value="Vaccinia Virus protein VP39"/>
    <property type="match status" value="1"/>
</dbReference>
<comment type="caution">
    <text evidence="2">The sequence shown here is derived from an EMBL/GenBank/DDBJ whole genome shotgun (WGS) entry which is preliminary data.</text>
</comment>
<proteinExistence type="predicted"/>
<evidence type="ECO:0000313" key="3">
    <source>
        <dbReference type="Proteomes" id="UP001499993"/>
    </source>
</evidence>
<dbReference type="SUPFAM" id="SSF53335">
    <property type="entry name" value="S-adenosyl-L-methionine-dependent methyltransferases"/>
    <property type="match status" value="1"/>
</dbReference>
<dbReference type="InterPro" id="IPR029063">
    <property type="entry name" value="SAM-dependent_MTases_sf"/>
</dbReference>
<name>A0ABP9GBG1_9ACTN</name>
<keyword evidence="3" id="KW-1185">Reference proteome</keyword>
<sequence length="282" mass="29267">MRAAPGDGGFTPDWLGLRENADAAARSTGLLGPLRAALPVPTGDSALVVADLGCGTGSMGRWLAPLLAGPQHWVLYDRDPELLARAREGLPARSADGRPVTAETRPVDLTRLEDAELSGAGLVTASALLDLLTAEECARLARACTAADRPALLTLSVDGRVELDPAHPLDRPIADAFNAHQRRSVAGRRLLGPDAPATAAAAFGGLGAHVRERPSPWRLGADDAALAAEWLRGRVAAAVEQRPDLASAAAGYLDERLGQCASGRLRALVGHRDLLALPGSAP</sequence>
<accession>A0ABP9GBG1</accession>
<dbReference type="RefSeq" id="WP_345556000.1">
    <property type="nucleotide sequence ID" value="NZ_BAABIK010000006.1"/>
</dbReference>